<dbReference type="SUPFAM" id="SSF89447">
    <property type="entry name" value="AbrB/MazE/MraZ-like"/>
    <property type="match status" value="1"/>
</dbReference>
<dbReference type="Gene3D" id="3.40.1550.20">
    <property type="entry name" value="Transcriptional regulator MraZ domain"/>
    <property type="match status" value="1"/>
</dbReference>
<dbReference type="InterPro" id="IPR038619">
    <property type="entry name" value="MraZ_sf"/>
</dbReference>
<evidence type="ECO:0000256" key="7">
    <source>
        <dbReference type="HAMAP-Rule" id="MF_01008"/>
    </source>
</evidence>
<keyword evidence="5 7" id="KW-0238">DNA-binding</keyword>
<dbReference type="InterPro" id="IPR020603">
    <property type="entry name" value="MraZ_dom"/>
</dbReference>
<evidence type="ECO:0000256" key="6">
    <source>
        <dbReference type="ARBA" id="ARBA00023163"/>
    </source>
</evidence>
<evidence type="ECO:0000256" key="2">
    <source>
        <dbReference type="ARBA" id="ARBA00022490"/>
    </source>
</evidence>
<dbReference type="RefSeq" id="WP_194700299.1">
    <property type="nucleotide sequence ID" value="NZ_JADKNH010000001.1"/>
</dbReference>
<protein>
    <recommendedName>
        <fullName evidence="1 7">Transcriptional regulator MraZ</fullName>
    </recommendedName>
</protein>
<dbReference type="CDD" id="cd16321">
    <property type="entry name" value="MraZ_C"/>
    <property type="match status" value="1"/>
</dbReference>
<dbReference type="InterPro" id="IPR035644">
    <property type="entry name" value="MraZ_C"/>
</dbReference>
<feature type="domain" description="SpoVT-AbrB" evidence="8">
    <location>
        <begin position="76"/>
        <end position="119"/>
    </location>
</feature>
<keyword evidence="2 7" id="KW-0963">Cytoplasm</keyword>
<dbReference type="Proteomes" id="UP000614200">
    <property type="component" value="Unassembled WGS sequence"/>
</dbReference>
<proteinExistence type="inferred from homology"/>
<name>A0ABR9ZMA8_9FIRM</name>
<keyword evidence="10" id="KW-1185">Reference proteome</keyword>
<dbReference type="CDD" id="cd16320">
    <property type="entry name" value="MraZ_N"/>
    <property type="match status" value="1"/>
</dbReference>
<comment type="subcellular location">
    <subcellularLocation>
        <location evidence="7">Cytoplasm</location>
        <location evidence="7">Nucleoid</location>
    </subcellularLocation>
</comment>
<accession>A0ABR9ZMA8</accession>
<comment type="subunit">
    <text evidence="7">Forms oligomers.</text>
</comment>
<comment type="caution">
    <text evidence="9">The sequence shown here is derived from an EMBL/GenBank/DDBJ whole genome shotgun (WGS) entry which is preliminary data.</text>
</comment>
<dbReference type="PROSITE" id="PS51740">
    <property type="entry name" value="SPOVT_ABRB"/>
    <property type="match status" value="2"/>
</dbReference>
<dbReference type="PANTHER" id="PTHR34701:SF1">
    <property type="entry name" value="TRANSCRIPTIONAL REGULATOR MRAZ"/>
    <property type="match status" value="1"/>
</dbReference>
<dbReference type="InterPro" id="IPR035642">
    <property type="entry name" value="MraZ_N"/>
</dbReference>
<keyword evidence="4 7" id="KW-0805">Transcription regulation</keyword>
<dbReference type="InterPro" id="IPR003444">
    <property type="entry name" value="MraZ"/>
</dbReference>
<evidence type="ECO:0000259" key="8">
    <source>
        <dbReference type="PROSITE" id="PS51740"/>
    </source>
</evidence>
<comment type="similarity">
    <text evidence="7">Belongs to the MraZ family.</text>
</comment>
<evidence type="ECO:0000256" key="3">
    <source>
        <dbReference type="ARBA" id="ARBA00022737"/>
    </source>
</evidence>
<dbReference type="PANTHER" id="PTHR34701">
    <property type="entry name" value="TRANSCRIPTIONAL REGULATOR MRAZ"/>
    <property type="match status" value="1"/>
</dbReference>
<keyword evidence="3" id="KW-0677">Repeat</keyword>
<evidence type="ECO:0000256" key="4">
    <source>
        <dbReference type="ARBA" id="ARBA00023015"/>
    </source>
</evidence>
<dbReference type="EMBL" id="JADKNH010000001">
    <property type="protein sequence ID" value="MBF4691597.1"/>
    <property type="molecule type" value="Genomic_DNA"/>
</dbReference>
<evidence type="ECO:0000313" key="10">
    <source>
        <dbReference type="Proteomes" id="UP000614200"/>
    </source>
</evidence>
<evidence type="ECO:0000313" key="9">
    <source>
        <dbReference type="EMBL" id="MBF4691597.1"/>
    </source>
</evidence>
<keyword evidence="6 7" id="KW-0804">Transcription</keyword>
<dbReference type="InterPro" id="IPR037914">
    <property type="entry name" value="SpoVT-AbrB_sf"/>
</dbReference>
<feature type="domain" description="SpoVT-AbrB" evidence="8">
    <location>
        <begin position="5"/>
        <end position="47"/>
    </location>
</feature>
<evidence type="ECO:0000256" key="5">
    <source>
        <dbReference type="ARBA" id="ARBA00023125"/>
    </source>
</evidence>
<gene>
    <name evidence="7 9" type="primary">mraZ</name>
    <name evidence="9" type="ORF">ISU02_00630</name>
</gene>
<evidence type="ECO:0000256" key="1">
    <source>
        <dbReference type="ARBA" id="ARBA00013860"/>
    </source>
</evidence>
<dbReference type="InterPro" id="IPR007159">
    <property type="entry name" value="SpoVT-AbrB_dom"/>
</dbReference>
<dbReference type="HAMAP" id="MF_01008">
    <property type="entry name" value="MraZ"/>
    <property type="match status" value="1"/>
</dbReference>
<dbReference type="Pfam" id="PF02381">
    <property type="entry name" value="MraZ"/>
    <property type="match status" value="2"/>
</dbReference>
<sequence length="145" mass="16639">MFTGEYRHSVDAKNRLSIPSKFREKLGDTFYITKGLDHCLFIFSMDEWQLFEAKLKALPLSNKKARAFARSFFAGAAECSLDKQGRILLPQPLREHASIDREVYINGAGSRIEVWDQKAWEAYNDFMTANMDDLAEDMESLGISF</sequence>
<dbReference type="NCBIfam" id="TIGR00242">
    <property type="entry name" value="division/cell wall cluster transcriptional repressor MraZ"/>
    <property type="match status" value="1"/>
</dbReference>
<organism evidence="9 10">
    <name type="scientific">Fusibacter ferrireducens</name>
    <dbReference type="NCBI Taxonomy" id="2785058"/>
    <lineage>
        <taxon>Bacteria</taxon>
        <taxon>Bacillati</taxon>
        <taxon>Bacillota</taxon>
        <taxon>Clostridia</taxon>
        <taxon>Eubacteriales</taxon>
        <taxon>Eubacteriales Family XII. Incertae Sedis</taxon>
        <taxon>Fusibacter</taxon>
    </lineage>
</organism>
<reference evidence="9 10" key="1">
    <citation type="submission" date="2020-11" db="EMBL/GenBank/DDBJ databases">
        <title>Fusibacter basophilias sp. nov.</title>
        <authorList>
            <person name="Qiu D."/>
        </authorList>
    </citation>
    <scope>NUCLEOTIDE SEQUENCE [LARGE SCALE GENOMIC DNA]</scope>
    <source>
        <strain evidence="9 10">Q10-2</strain>
    </source>
</reference>